<name>W1PD21_AMBTC</name>
<feature type="region of interest" description="Disordered" evidence="1">
    <location>
        <begin position="16"/>
        <end position="60"/>
    </location>
</feature>
<feature type="compositionally biased region" description="Low complexity" evidence="1">
    <location>
        <begin position="74"/>
        <end position="83"/>
    </location>
</feature>
<dbReference type="HOGENOM" id="CLU_1951660_0_0_1"/>
<organism evidence="2 3">
    <name type="scientific">Amborella trichopoda</name>
    <dbReference type="NCBI Taxonomy" id="13333"/>
    <lineage>
        <taxon>Eukaryota</taxon>
        <taxon>Viridiplantae</taxon>
        <taxon>Streptophyta</taxon>
        <taxon>Embryophyta</taxon>
        <taxon>Tracheophyta</taxon>
        <taxon>Spermatophyta</taxon>
        <taxon>Magnoliopsida</taxon>
        <taxon>Amborellales</taxon>
        <taxon>Amborellaceae</taxon>
        <taxon>Amborella</taxon>
    </lineage>
</organism>
<feature type="compositionally biased region" description="Polar residues" evidence="1">
    <location>
        <begin position="29"/>
        <end position="44"/>
    </location>
</feature>
<dbReference type="Gramene" id="ERN05526">
    <property type="protein sequence ID" value="ERN05526"/>
    <property type="gene ID" value="AMTR_s00007p00263030"/>
</dbReference>
<reference evidence="3" key="1">
    <citation type="journal article" date="2013" name="Science">
        <title>The Amborella genome and the evolution of flowering plants.</title>
        <authorList>
            <consortium name="Amborella Genome Project"/>
        </authorList>
    </citation>
    <scope>NUCLEOTIDE SEQUENCE [LARGE SCALE GENOMIC DNA]</scope>
</reference>
<dbReference type="AlphaFoldDB" id="W1PD21"/>
<evidence type="ECO:0000256" key="1">
    <source>
        <dbReference type="SAM" id="MobiDB-lite"/>
    </source>
</evidence>
<proteinExistence type="predicted"/>
<evidence type="ECO:0000313" key="3">
    <source>
        <dbReference type="Proteomes" id="UP000017836"/>
    </source>
</evidence>
<feature type="region of interest" description="Disordered" evidence="1">
    <location>
        <begin position="74"/>
        <end position="96"/>
    </location>
</feature>
<keyword evidence="3" id="KW-1185">Reference proteome</keyword>
<dbReference type="Proteomes" id="UP000017836">
    <property type="component" value="Unassembled WGS sequence"/>
</dbReference>
<evidence type="ECO:0000313" key="2">
    <source>
        <dbReference type="EMBL" id="ERN05526.1"/>
    </source>
</evidence>
<accession>W1PD21</accession>
<dbReference type="EMBL" id="KI394011">
    <property type="protein sequence ID" value="ERN05526.1"/>
    <property type="molecule type" value="Genomic_DNA"/>
</dbReference>
<gene>
    <name evidence="2" type="ORF">AMTR_s00007p00263030</name>
</gene>
<sequence>MPWTVDLSLRQRTSRRGIGEILSPRPRAGNSSSGAHHSTVSQAHATGDTGSRFPATGNRFDTWQNFTAPMWVSGLGPAPGADGDASDGRQTASVSRPLSRRMMSYFRHATSSRHYASVWTLLRSQYECN</sequence>
<protein>
    <submittedName>
        <fullName evidence="2">Uncharacterized protein</fullName>
    </submittedName>
</protein>